<name>A0A1C5JRL1_9ACTN</name>
<dbReference type="AlphaFoldDB" id="A0A1C5JRL1"/>
<evidence type="ECO:0000313" key="1">
    <source>
        <dbReference type="EMBL" id="SCG73230.1"/>
    </source>
</evidence>
<dbReference type="Proteomes" id="UP000198210">
    <property type="component" value="Chromosome I"/>
</dbReference>
<sequence length="187" mass="19900">MPLTLAARTDPQAAYPQVLALRAALRDHDWPALRAIFDGADWAGFTAAPTTSERAVDGTVHHGTDDEAELTIGPDGVTMAFRDAISTVGYAACAALLVWPDGARRLIGDDGITLHVEPNLFTPTPDLSMVDEAVPGERHVALPARDPELIPAPPPTVGRLARITRSIREATNTAGAWLSATLLDPER</sequence>
<evidence type="ECO:0000313" key="2">
    <source>
        <dbReference type="Proteomes" id="UP000198210"/>
    </source>
</evidence>
<gene>
    <name evidence="1" type="ORF">GA0074704_4879</name>
</gene>
<protein>
    <submittedName>
        <fullName evidence="1">Uncharacterized protein</fullName>
    </submittedName>
</protein>
<accession>A0A1C5JRL1</accession>
<organism evidence="1 2">
    <name type="scientific">Micromonospora siamensis</name>
    <dbReference type="NCBI Taxonomy" id="299152"/>
    <lineage>
        <taxon>Bacteria</taxon>
        <taxon>Bacillati</taxon>
        <taxon>Actinomycetota</taxon>
        <taxon>Actinomycetes</taxon>
        <taxon>Micromonosporales</taxon>
        <taxon>Micromonosporaceae</taxon>
        <taxon>Micromonospora</taxon>
    </lineage>
</organism>
<dbReference type="RefSeq" id="WP_157743786.1">
    <property type="nucleotide sequence ID" value="NZ_JBHLYF010000002.1"/>
</dbReference>
<reference evidence="1 2" key="1">
    <citation type="submission" date="2016-06" db="EMBL/GenBank/DDBJ databases">
        <authorList>
            <person name="Kjaerup R.B."/>
            <person name="Dalgaard T.S."/>
            <person name="Juul-Madsen H.R."/>
        </authorList>
    </citation>
    <scope>NUCLEOTIDE SEQUENCE [LARGE SCALE GENOMIC DNA]</scope>
    <source>
        <strain evidence="1 2">DSM 45097</strain>
    </source>
</reference>
<dbReference type="EMBL" id="LT607751">
    <property type="protein sequence ID" value="SCG73230.1"/>
    <property type="molecule type" value="Genomic_DNA"/>
</dbReference>
<proteinExistence type="predicted"/>
<keyword evidence="2" id="KW-1185">Reference proteome</keyword>